<feature type="region of interest" description="Disordered" evidence="1">
    <location>
        <begin position="65"/>
        <end position="99"/>
    </location>
</feature>
<sequence>ARLRHSAGAGADPAYALDRGEELHTRLLGIGIRRDRVCDAGTASDREGRAAPRRRSRALAVHRCQPCDRGPGNRLDPPLAWRTPHHANYKRHTAEPSPI</sequence>
<dbReference type="AlphaFoldDB" id="A0A6J4S6U1"/>
<proteinExistence type="predicted"/>
<organism evidence="2">
    <name type="scientific">uncultured Sphingomonadaceae bacterium</name>
    <dbReference type="NCBI Taxonomy" id="169976"/>
    <lineage>
        <taxon>Bacteria</taxon>
        <taxon>Pseudomonadati</taxon>
        <taxon>Pseudomonadota</taxon>
        <taxon>Alphaproteobacteria</taxon>
        <taxon>Sphingomonadales</taxon>
        <taxon>Sphingomonadaceae</taxon>
        <taxon>environmental samples</taxon>
    </lineage>
</organism>
<feature type="non-terminal residue" evidence="2">
    <location>
        <position position="1"/>
    </location>
</feature>
<name>A0A6J4S6U1_9SPHN</name>
<evidence type="ECO:0000313" key="2">
    <source>
        <dbReference type="EMBL" id="CAA9490420.1"/>
    </source>
</evidence>
<feature type="non-terminal residue" evidence="2">
    <location>
        <position position="99"/>
    </location>
</feature>
<evidence type="ECO:0000256" key="1">
    <source>
        <dbReference type="SAM" id="MobiDB-lite"/>
    </source>
</evidence>
<protein>
    <submittedName>
        <fullName evidence="2">Uncharacterized protein</fullName>
    </submittedName>
</protein>
<reference evidence="2" key="1">
    <citation type="submission" date="2020-02" db="EMBL/GenBank/DDBJ databases">
        <authorList>
            <person name="Meier V. D."/>
        </authorList>
    </citation>
    <scope>NUCLEOTIDE SEQUENCE</scope>
    <source>
        <strain evidence="2">AVDCRST_MAG91</strain>
    </source>
</reference>
<dbReference type="EMBL" id="CADCVX010000115">
    <property type="protein sequence ID" value="CAA9490420.1"/>
    <property type="molecule type" value="Genomic_DNA"/>
</dbReference>
<gene>
    <name evidence="2" type="ORF">AVDCRST_MAG91-514</name>
</gene>
<accession>A0A6J4S6U1</accession>